<dbReference type="Pfam" id="PF17932">
    <property type="entry name" value="TetR_C_24"/>
    <property type="match status" value="1"/>
</dbReference>
<keyword evidence="1" id="KW-0678">Repressor</keyword>
<evidence type="ECO:0000256" key="5">
    <source>
        <dbReference type="PROSITE-ProRule" id="PRU00335"/>
    </source>
</evidence>
<dbReference type="InterPro" id="IPR023772">
    <property type="entry name" value="DNA-bd_HTH_TetR-type_CS"/>
</dbReference>
<dbReference type="PANTHER" id="PTHR30055:SF175">
    <property type="entry name" value="HTH-TYPE TRANSCRIPTIONAL REPRESSOR KSTR2"/>
    <property type="match status" value="1"/>
</dbReference>
<dbReference type="InterPro" id="IPR050109">
    <property type="entry name" value="HTH-type_TetR-like_transc_reg"/>
</dbReference>
<dbReference type="PROSITE" id="PS50977">
    <property type="entry name" value="HTH_TETR_2"/>
    <property type="match status" value="1"/>
</dbReference>
<dbReference type="PROSITE" id="PS01081">
    <property type="entry name" value="HTH_TETR_1"/>
    <property type="match status" value="1"/>
</dbReference>
<dbReference type="InterPro" id="IPR036271">
    <property type="entry name" value="Tet_transcr_reg_TetR-rel_C_sf"/>
</dbReference>
<protein>
    <submittedName>
        <fullName evidence="7">TetR/AcrR family transcriptional regulator</fullName>
    </submittedName>
</protein>
<evidence type="ECO:0000256" key="3">
    <source>
        <dbReference type="ARBA" id="ARBA00023125"/>
    </source>
</evidence>
<dbReference type="InterPro" id="IPR009057">
    <property type="entry name" value="Homeodomain-like_sf"/>
</dbReference>
<name>A0ABW6SBS8_9NOCA</name>
<dbReference type="PANTHER" id="PTHR30055">
    <property type="entry name" value="HTH-TYPE TRANSCRIPTIONAL REGULATOR RUTR"/>
    <property type="match status" value="1"/>
</dbReference>
<sequence>MAADVFSRGGYRGTTMIEIANASGISKPTLYHYFKNKEEILVRLYEDVMEQSVEQAEHIAVEVENPADALHALIKQRVVATCENQAIHKVFFEEEEELPRPMMEKLLQSRHEYEGIFKSVLLRLTDDGYAMTDPVDATLYVNTCLGAANWVYKWYDPNGSRTPEDIGSHIANYLLAGLAAMSANISLTV</sequence>
<dbReference type="EMBL" id="JBIAQY010000021">
    <property type="protein sequence ID" value="MFF3573766.1"/>
    <property type="molecule type" value="Genomic_DNA"/>
</dbReference>
<evidence type="ECO:0000313" key="7">
    <source>
        <dbReference type="EMBL" id="MFF3573766.1"/>
    </source>
</evidence>
<dbReference type="InterPro" id="IPR041490">
    <property type="entry name" value="KstR2_TetR_C"/>
</dbReference>
<dbReference type="InterPro" id="IPR001647">
    <property type="entry name" value="HTH_TetR"/>
</dbReference>
<evidence type="ECO:0000256" key="2">
    <source>
        <dbReference type="ARBA" id="ARBA00023015"/>
    </source>
</evidence>
<reference evidence="7 8" key="1">
    <citation type="submission" date="2024-10" db="EMBL/GenBank/DDBJ databases">
        <title>The Natural Products Discovery Center: Release of the First 8490 Sequenced Strains for Exploring Actinobacteria Biosynthetic Diversity.</title>
        <authorList>
            <person name="Kalkreuter E."/>
            <person name="Kautsar S.A."/>
            <person name="Yang D."/>
            <person name="Bader C.D."/>
            <person name="Teijaro C.N."/>
            <person name="Fluegel L."/>
            <person name="Davis C.M."/>
            <person name="Simpson J.R."/>
            <person name="Lauterbach L."/>
            <person name="Steele A.D."/>
            <person name="Gui C."/>
            <person name="Meng S."/>
            <person name="Li G."/>
            <person name="Viehrig K."/>
            <person name="Ye F."/>
            <person name="Su P."/>
            <person name="Kiefer A.F."/>
            <person name="Nichols A."/>
            <person name="Cepeda A.J."/>
            <person name="Yan W."/>
            <person name="Fan B."/>
            <person name="Jiang Y."/>
            <person name="Adhikari A."/>
            <person name="Zheng C.-J."/>
            <person name="Schuster L."/>
            <person name="Cowan T.M."/>
            <person name="Smanski M.J."/>
            <person name="Chevrette M.G."/>
            <person name="De Carvalho L.P.S."/>
            <person name="Shen B."/>
        </authorList>
    </citation>
    <scope>NUCLEOTIDE SEQUENCE [LARGE SCALE GENOMIC DNA]</scope>
    <source>
        <strain evidence="7 8">NPDC002593</strain>
    </source>
</reference>
<keyword evidence="3 5" id="KW-0238">DNA-binding</keyword>
<proteinExistence type="predicted"/>
<dbReference type="Gene3D" id="1.10.10.60">
    <property type="entry name" value="Homeodomain-like"/>
    <property type="match status" value="1"/>
</dbReference>
<keyword evidence="8" id="KW-1185">Reference proteome</keyword>
<evidence type="ECO:0000259" key="6">
    <source>
        <dbReference type="PROSITE" id="PS50977"/>
    </source>
</evidence>
<dbReference type="Pfam" id="PF00440">
    <property type="entry name" value="TetR_N"/>
    <property type="match status" value="1"/>
</dbReference>
<feature type="DNA-binding region" description="H-T-H motif" evidence="5">
    <location>
        <begin position="15"/>
        <end position="34"/>
    </location>
</feature>
<evidence type="ECO:0000256" key="4">
    <source>
        <dbReference type="ARBA" id="ARBA00023163"/>
    </source>
</evidence>
<gene>
    <name evidence="7" type="ORF">ACFYXQ_39020</name>
</gene>
<accession>A0ABW6SBS8</accession>
<dbReference type="Proteomes" id="UP001601992">
    <property type="component" value="Unassembled WGS sequence"/>
</dbReference>
<comment type="caution">
    <text evidence="7">The sequence shown here is derived from an EMBL/GenBank/DDBJ whole genome shotgun (WGS) entry which is preliminary data.</text>
</comment>
<keyword evidence="2" id="KW-0805">Transcription regulation</keyword>
<dbReference type="SUPFAM" id="SSF48498">
    <property type="entry name" value="Tetracyclin repressor-like, C-terminal domain"/>
    <property type="match status" value="1"/>
</dbReference>
<evidence type="ECO:0000256" key="1">
    <source>
        <dbReference type="ARBA" id="ARBA00022491"/>
    </source>
</evidence>
<keyword evidence="4" id="KW-0804">Transcription</keyword>
<dbReference type="Gene3D" id="1.10.357.10">
    <property type="entry name" value="Tetracycline Repressor, domain 2"/>
    <property type="match status" value="1"/>
</dbReference>
<feature type="domain" description="HTH tetR-type" evidence="6">
    <location>
        <begin position="1"/>
        <end position="52"/>
    </location>
</feature>
<evidence type="ECO:0000313" key="8">
    <source>
        <dbReference type="Proteomes" id="UP001601992"/>
    </source>
</evidence>
<dbReference type="SUPFAM" id="SSF46689">
    <property type="entry name" value="Homeodomain-like"/>
    <property type="match status" value="1"/>
</dbReference>
<dbReference type="RefSeq" id="WP_387406542.1">
    <property type="nucleotide sequence ID" value="NZ_JBIAQY010000021.1"/>
</dbReference>
<organism evidence="7 8">
    <name type="scientific">Nocardia jiangxiensis</name>
    <dbReference type="NCBI Taxonomy" id="282685"/>
    <lineage>
        <taxon>Bacteria</taxon>
        <taxon>Bacillati</taxon>
        <taxon>Actinomycetota</taxon>
        <taxon>Actinomycetes</taxon>
        <taxon>Mycobacteriales</taxon>
        <taxon>Nocardiaceae</taxon>
        <taxon>Nocardia</taxon>
    </lineage>
</organism>